<dbReference type="PIRSF" id="PIRSF003109">
    <property type="entry name" value="McrC"/>
    <property type="match status" value="1"/>
</dbReference>
<organism evidence="1 2">
    <name type="scientific">Edaphobacter aggregans</name>
    <dbReference type="NCBI Taxonomy" id="570835"/>
    <lineage>
        <taxon>Bacteria</taxon>
        <taxon>Pseudomonadati</taxon>
        <taxon>Acidobacteriota</taxon>
        <taxon>Terriglobia</taxon>
        <taxon>Terriglobales</taxon>
        <taxon>Acidobacteriaceae</taxon>
        <taxon>Edaphobacter</taxon>
    </lineage>
</organism>
<protein>
    <submittedName>
        <fullName evidence="1">5-methylcytosine-specific restriction enzyme subunit McrC</fullName>
    </submittedName>
</protein>
<evidence type="ECO:0000313" key="1">
    <source>
        <dbReference type="EMBL" id="RSL18608.1"/>
    </source>
</evidence>
<dbReference type="InterPro" id="IPR014407">
    <property type="entry name" value="McrC_bac"/>
</dbReference>
<reference evidence="1 2" key="1">
    <citation type="submission" date="2018-12" db="EMBL/GenBank/DDBJ databases">
        <title>Sequencing of bacterial isolates from soil warming experiment in Harvard Forest, Massachusetts, USA.</title>
        <authorList>
            <person name="Deangelis K."/>
        </authorList>
    </citation>
    <scope>NUCLEOTIDE SEQUENCE [LARGE SCALE GENOMIC DNA]</scope>
    <source>
        <strain evidence="1 2">EB153</strain>
    </source>
</reference>
<comment type="caution">
    <text evidence="1">The sequence shown here is derived from an EMBL/GenBank/DDBJ whole genome shotgun (WGS) entry which is preliminary data.</text>
</comment>
<dbReference type="PANTHER" id="PTHR38733">
    <property type="entry name" value="PROTEIN MCRC"/>
    <property type="match status" value="1"/>
</dbReference>
<dbReference type="AlphaFoldDB" id="A0A3R9QDC7"/>
<dbReference type="EMBL" id="RSDW01000001">
    <property type="protein sequence ID" value="RSL18608.1"/>
    <property type="molecule type" value="Genomic_DNA"/>
</dbReference>
<dbReference type="PANTHER" id="PTHR38733:SF1">
    <property type="entry name" value="TYPE IV METHYL-DIRECTED RESTRICTION ENZYME ECOKMCRBC"/>
    <property type="match status" value="1"/>
</dbReference>
<sequence length="362" mass="41685">MDSTNTVMDIATGIPVRNAWYLLLYAWDLAMWRDNWNAESEEAPHLLGLLAKVLARNAHALLRHQLRRSFVRTSAPLRGIRGRIDFAASLKHQSFERGRVDCIFPELSIDTVPNRILRSTMSRLASEPALRSHNPKLDEQLRHELRSLVRMMDGVRIISVTVRDFASIQLGRNDRDYAVPIAVCRLIHALRLPTEKSGDAALAALLRDEIKFHDLFERFVRNFYALHLNEYYRVKRETLKWFDELGSELVPEMRTDMTIVERAPPWRRTIIDTKYSIAALSKHPHGDQKFKSQNLYQIYTYLRTQENLSDAHRCAGGLLLYPTNGYDVRGAMLVQGHRVAVATVNLGQPWQNIEHQLLSLIG</sequence>
<gene>
    <name evidence="1" type="ORF">EDE15_4198</name>
</gene>
<accession>A0A3R9QDC7</accession>
<proteinExistence type="predicted"/>
<dbReference type="InterPro" id="IPR019292">
    <property type="entry name" value="McrC"/>
</dbReference>
<dbReference type="Proteomes" id="UP000269669">
    <property type="component" value="Unassembled WGS sequence"/>
</dbReference>
<dbReference type="OrthoDB" id="307209at2"/>
<evidence type="ECO:0000313" key="2">
    <source>
        <dbReference type="Proteomes" id="UP000269669"/>
    </source>
</evidence>
<keyword evidence="2" id="KW-1185">Reference proteome</keyword>
<dbReference type="Pfam" id="PF10117">
    <property type="entry name" value="McrBC"/>
    <property type="match status" value="1"/>
</dbReference>
<dbReference type="GO" id="GO:0009307">
    <property type="term" value="P:DNA restriction-modification system"/>
    <property type="evidence" value="ECO:0007669"/>
    <property type="project" value="InterPro"/>
</dbReference>
<name>A0A3R9QDC7_9BACT</name>